<proteinExistence type="inferred from homology"/>
<dbReference type="InterPro" id="IPR042089">
    <property type="entry name" value="Peptidase_M13_dom_2"/>
</dbReference>
<keyword evidence="12" id="KW-1185">Reference proteome</keyword>
<evidence type="ECO:0000256" key="7">
    <source>
        <dbReference type="ARBA" id="ARBA00023049"/>
    </source>
</evidence>
<evidence type="ECO:0000259" key="10">
    <source>
        <dbReference type="Pfam" id="PF05649"/>
    </source>
</evidence>
<evidence type="ECO:0000313" key="11">
    <source>
        <dbReference type="EMBL" id="TFU03553.1"/>
    </source>
</evidence>
<feature type="compositionally biased region" description="Polar residues" evidence="8">
    <location>
        <begin position="87"/>
        <end position="99"/>
    </location>
</feature>
<dbReference type="Pfam" id="PF05649">
    <property type="entry name" value="Peptidase_M13_N"/>
    <property type="match status" value="1"/>
</dbReference>
<keyword evidence="7" id="KW-0482">Metalloprotease</keyword>
<dbReference type="Gene3D" id="3.40.390.10">
    <property type="entry name" value="Collagenase (Catalytic Domain)"/>
    <property type="match status" value="1"/>
</dbReference>
<name>A0A4Y9ENX0_9SPHN</name>
<dbReference type="PROSITE" id="PS51885">
    <property type="entry name" value="NEPRILYSIN"/>
    <property type="match status" value="1"/>
</dbReference>
<feature type="compositionally biased region" description="Low complexity" evidence="8">
    <location>
        <begin position="17"/>
        <end position="67"/>
    </location>
</feature>
<keyword evidence="4" id="KW-0479">Metal-binding</keyword>
<comment type="cofactor">
    <cofactor evidence="1">
        <name>Zn(2+)</name>
        <dbReference type="ChEBI" id="CHEBI:29105"/>
    </cofactor>
</comment>
<dbReference type="PANTHER" id="PTHR11733">
    <property type="entry name" value="ZINC METALLOPROTEASE FAMILY M13 NEPRILYSIN-RELATED"/>
    <property type="match status" value="1"/>
</dbReference>
<evidence type="ECO:0000256" key="8">
    <source>
        <dbReference type="SAM" id="MobiDB-lite"/>
    </source>
</evidence>
<evidence type="ECO:0000256" key="5">
    <source>
        <dbReference type="ARBA" id="ARBA00022801"/>
    </source>
</evidence>
<dbReference type="GO" id="GO:0046872">
    <property type="term" value="F:metal ion binding"/>
    <property type="evidence" value="ECO:0007669"/>
    <property type="project" value="UniProtKB-KW"/>
</dbReference>
<keyword evidence="6" id="KW-0862">Zinc</keyword>
<dbReference type="GO" id="GO:0005886">
    <property type="term" value="C:plasma membrane"/>
    <property type="evidence" value="ECO:0007669"/>
    <property type="project" value="TreeGrafter"/>
</dbReference>
<sequence>MRWCPAPNTTPPPISAAPPRSAARPARARPASSARAAATPPSSSTPPMAASAASILPAARRAAATPQRRSRRPRPATSPPSASALSKSITSPTRWSSAADQPDVNFPELGAMAMKSLLLGSAAALLLAMAPAHAATTAAPKAAIGDWGLDTKGLSKTVKPGDDFYRYVNAGWLATAKIPQGLAAIDAATEVYLSTEQRVGGIIKQSRDGNAAPGTPEQQIADFYRSHADMTKRNALGLTPIAGDLATITAAKDHAALARVMALPWMDGMIGGGVITNSNDPRHQIAGVAAGGLTMPSRDYYLTQTEPYIGYRKALQDYIASSFRRAGIAEADARAASVLALETEIAKRQWSTSERRDVVRMNHVMTPTELKSYAPGFPWDVFLTAMQLDKQPQIKVLTDTSVRDTAKLFADTSVADLQSYMLFRALDGWAPSLSEPWVQAHFDFHSKTLSDVPARRARELEDVAAVNAAFGEELGRIYVREFFGAADRAQVDEMVGYLRATYRDRITKNPWMDAPTRAEAVAKLDKIVSHIGYPDRWHDRSSVRISPDDLVGNERRMMDWARADSLQRLADGTRDWEFPYSPQEINAGYAQSLNSITFPAGILQAPFFDANADPAVNFGAIAAVIGHEIGHAFDDQGSRSDGDGKIRNWWTPAARAEFEKRTAGLAAQFDQFEPVPGVHINGKQNLGENIGDLGGLSVAYAAYSQYVTDKQGGKAPVIDGFTGDQRFFMSWAQLWRNITAEAEERRRTLSDNHSAGEFRVNGIVRNVDAWYDAFKVKPGDKLYLPPDQRVKIW</sequence>
<dbReference type="CDD" id="cd08662">
    <property type="entry name" value="M13"/>
    <property type="match status" value="1"/>
</dbReference>
<dbReference type="Pfam" id="PF01431">
    <property type="entry name" value="Peptidase_M13"/>
    <property type="match status" value="1"/>
</dbReference>
<dbReference type="EMBL" id="SIHO01000002">
    <property type="protein sequence ID" value="TFU03553.1"/>
    <property type="molecule type" value="Genomic_DNA"/>
</dbReference>
<protein>
    <submittedName>
        <fullName evidence="11">M13 family peptidase</fullName>
    </submittedName>
</protein>
<evidence type="ECO:0000256" key="4">
    <source>
        <dbReference type="ARBA" id="ARBA00022723"/>
    </source>
</evidence>
<keyword evidence="3" id="KW-0645">Protease</keyword>
<evidence type="ECO:0000313" key="12">
    <source>
        <dbReference type="Proteomes" id="UP000297737"/>
    </source>
</evidence>
<dbReference type="AlphaFoldDB" id="A0A4Y9ENX0"/>
<accession>A0A4Y9ENX0</accession>
<dbReference type="PRINTS" id="PR00786">
    <property type="entry name" value="NEPRILYSIN"/>
</dbReference>
<dbReference type="Proteomes" id="UP000297737">
    <property type="component" value="Unassembled WGS sequence"/>
</dbReference>
<keyword evidence="5" id="KW-0378">Hydrolase</keyword>
<reference evidence="11 12" key="1">
    <citation type="submission" date="2019-02" db="EMBL/GenBank/DDBJ databases">
        <title>Polymorphobacter sp. isolated from the lake at the Tibet of China.</title>
        <authorList>
            <person name="Li A."/>
        </authorList>
    </citation>
    <scope>NUCLEOTIDE SEQUENCE [LARGE SCALE GENOMIC DNA]</scope>
    <source>
        <strain evidence="11 12">DJ1R-1</strain>
    </source>
</reference>
<comment type="caution">
    <text evidence="11">The sequence shown here is derived from an EMBL/GenBank/DDBJ whole genome shotgun (WGS) entry which is preliminary data.</text>
</comment>
<dbReference type="InterPro" id="IPR018497">
    <property type="entry name" value="Peptidase_M13_C"/>
</dbReference>
<dbReference type="GO" id="GO:0004222">
    <property type="term" value="F:metalloendopeptidase activity"/>
    <property type="evidence" value="ECO:0007669"/>
    <property type="project" value="InterPro"/>
</dbReference>
<dbReference type="InterPro" id="IPR000718">
    <property type="entry name" value="Peptidase_M13"/>
</dbReference>
<evidence type="ECO:0000256" key="1">
    <source>
        <dbReference type="ARBA" id="ARBA00001947"/>
    </source>
</evidence>
<dbReference type="Gene3D" id="1.10.1380.10">
    <property type="entry name" value="Neutral endopeptidase , domain2"/>
    <property type="match status" value="1"/>
</dbReference>
<dbReference type="InterPro" id="IPR024079">
    <property type="entry name" value="MetalloPept_cat_dom_sf"/>
</dbReference>
<evidence type="ECO:0000259" key="9">
    <source>
        <dbReference type="Pfam" id="PF01431"/>
    </source>
</evidence>
<dbReference type="OrthoDB" id="9775677at2"/>
<dbReference type="PANTHER" id="PTHR11733:SF167">
    <property type="entry name" value="FI17812P1-RELATED"/>
    <property type="match status" value="1"/>
</dbReference>
<comment type="similarity">
    <text evidence="2">Belongs to the peptidase M13 family.</text>
</comment>
<feature type="domain" description="Peptidase M13 C-terminal" evidence="9">
    <location>
        <begin position="586"/>
        <end position="790"/>
    </location>
</feature>
<evidence type="ECO:0000256" key="3">
    <source>
        <dbReference type="ARBA" id="ARBA00022670"/>
    </source>
</evidence>
<gene>
    <name evidence="11" type="ORF">EUV02_10350</name>
</gene>
<dbReference type="GO" id="GO:0016485">
    <property type="term" value="P:protein processing"/>
    <property type="evidence" value="ECO:0007669"/>
    <property type="project" value="TreeGrafter"/>
</dbReference>
<dbReference type="InterPro" id="IPR008753">
    <property type="entry name" value="Peptidase_M13_N"/>
</dbReference>
<organism evidence="11 12">
    <name type="scientific">Glacieibacterium arshaanense</name>
    <dbReference type="NCBI Taxonomy" id="2511025"/>
    <lineage>
        <taxon>Bacteria</taxon>
        <taxon>Pseudomonadati</taxon>
        <taxon>Pseudomonadota</taxon>
        <taxon>Alphaproteobacteria</taxon>
        <taxon>Sphingomonadales</taxon>
        <taxon>Sphingosinicellaceae</taxon>
        <taxon>Glacieibacterium</taxon>
    </lineage>
</organism>
<feature type="region of interest" description="Disordered" evidence="8">
    <location>
        <begin position="1"/>
        <end position="100"/>
    </location>
</feature>
<dbReference type="SUPFAM" id="SSF55486">
    <property type="entry name" value="Metalloproteases ('zincins'), catalytic domain"/>
    <property type="match status" value="1"/>
</dbReference>
<evidence type="ECO:0000256" key="6">
    <source>
        <dbReference type="ARBA" id="ARBA00022833"/>
    </source>
</evidence>
<evidence type="ECO:0000256" key="2">
    <source>
        <dbReference type="ARBA" id="ARBA00007357"/>
    </source>
</evidence>
<feature type="domain" description="Peptidase M13 N-terminal" evidence="10">
    <location>
        <begin position="160"/>
        <end position="534"/>
    </location>
</feature>